<gene>
    <name evidence="1" type="ORF">HMPREF0654_01505</name>
</gene>
<accession>A0A096CYP4</accession>
<dbReference type="AlphaFoldDB" id="A0A096CYP4"/>
<comment type="caution">
    <text evidence="1">The sequence shown here is derived from an EMBL/GenBank/DDBJ whole genome shotgun (WGS) entry which is preliminary data.</text>
</comment>
<dbReference type="Gene3D" id="3.30.420.10">
    <property type="entry name" value="Ribonuclease H-like superfamily/Ribonuclease H"/>
    <property type="match status" value="1"/>
</dbReference>
<dbReference type="GO" id="GO:0003676">
    <property type="term" value="F:nucleic acid binding"/>
    <property type="evidence" value="ECO:0007669"/>
    <property type="project" value="InterPro"/>
</dbReference>
<protein>
    <submittedName>
        <fullName evidence="1">Uncharacterized protein</fullName>
    </submittedName>
</protein>
<sequence length="177" mass="20140">MKDRTFIGIDPGSKGFCTVIYPDNSKEFISISDNDELGLARELRRVKDRSNGNVVACMEEIHAIFGSSAKATFSFGQIFGILKGILVALETPYHLVPPKTWQKEIWINSDMVVSYKTMMRKGKEIKVKDINTKATSFNASRRLFPDVDLRRSERCKNLDDNKSDSLLIAEYARRKNL</sequence>
<dbReference type="InterPro" id="IPR012337">
    <property type="entry name" value="RNaseH-like_sf"/>
</dbReference>
<name>A0A096CYP4_9BACT</name>
<dbReference type="RefSeq" id="WP_036882255.1">
    <property type="nucleotide sequence ID" value="NZ_JRNR01000004.1"/>
</dbReference>
<organism evidence="1 2">
    <name type="scientific">Prevotella disiens DNF00882</name>
    <dbReference type="NCBI Taxonomy" id="1401075"/>
    <lineage>
        <taxon>Bacteria</taxon>
        <taxon>Pseudomonadati</taxon>
        <taxon>Bacteroidota</taxon>
        <taxon>Bacteroidia</taxon>
        <taxon>Bacteroidales</taxon>
        <taxon>Prevotellaceae</taxon>
        <taxon>Prevotella</taxon>
    </lineage>
</organism>
<dbReference type="CDD" id="cd22992">
    <property type="entry name" value="MOC1"/>
    <property type="match status" value="1"/>
</dbReference>
<evidence type="ECO:0000313" key="2">
    <source>
        <dbReference type="Proteomes" id="UP000029538"/>
    </source>
</evidence>
<dbReference type="SUPFAM" id="SSF53098">
    <property type="entry name" value="Ribonuclease H-like"/>
    <property type="match status" value="1"/>
</dbReference>
<evidence type="ECO:0000313" key="1">
    <source>
        <dbReference type="EMBL" id="KGF50379.1"/>
    </source>
</evidence>
<dbReference type="Proteomes" id="UP000029538">
    <property type="component" value="Unassembled WGS sequence"/>
</dbReference>
<proteinExistence type="predicted"/>
<dbReference type="InterPro" id="IPR036397">
    <property type="entry name" value="RNaseH_sf"/>
</dbReference>
<reference evidence="1 2" key="1">
    <citation type="submission" date="2014-07" db="EMBL/GenBank/DDBJ databases">
        <authorList>
            <person name="McCorrison J."/>
            <person name="Sanka R."/>
            <person name="Torralba M."/>
            <person name="Gillis M."/>
            <person name="Haft D.H."/>
            <person name="Methe B."/>
            <person name="Sutton G."/>
            <person name="Nelson K.E."/>
        </authorList>
    </citation>
    <scope>NUCLEOTIDE SEQUENCE [LARGE SCALE GENOMIC DNA]</scope>
    <source>
        <strain evidence="1 2">DNF00882</strain>
    </source>
</reference>
<dbReference type="EMBL" id="JRNR01000004">
    <property type="protein sequence ID" value="KGF50379.1"/>
    <property type="molecule type" value="Genomic_DNA"/>
</dbReference>